<feature type="domain" description="C2H2-type" evidence="3">
    <location>
        <begin position="24"/>
        <end position="52"/>
    </location>
</feature>
<proteinExistence type="predicted"/>
<feature type="region of interest" description="Disordered" evidence="2">
    <location>
        <begin position="43"/>
        <end position="63"/>
    </location>
</feature>
<name>W2TN66_NECAM</name>
<dbReference type="PROSITE" id="PS50157">
    <property type="entry name" value="ZINC_FINGER_C2H2_2"/>
    <property type="match status" value="1"/>
</dbReference>
<dbReference type="InterPro" id="IPR013087">
    <property type="entry name" value="Znf_C2H2_type"/>
</dbReference>
<feature type="compositionally biased region" description="Basic and acidic residues" evidence="2">
    <location>
        <begin position="47"/>
        <end position="63"/>
    </location>
</feature>
<dbReference type="EMBL" id="KI658303">
    <property type="protein sequence ID" value="ETN83109.1"/>
    <property type="molecule type" value="Genomic_DNA"/>
</dbReference>
<evidence type="ECO:0000256" key="1">
    <source>
        <dbReference type="PROSITE-ProRule" id="PRU00042"/>
    </source>
</evidence>
<keyword evidence="1" id="KW-0863">Zinc-finger</keyword>
<dbReference type="Gene3D" id="3.30.160.60">
    <property type="entry name" value="Classic Zinc Finger"/>
    <property type="match status" value="1"/>
</dbReference>
<dbReference type="GO" id="GO:0008270">
    <property type="term" value="F:zinc ion binding"/>
    <property type="evidence" value="ECO:0007669"/>
    <property type="project" value="UniProtKB-KW"/>
</dbReference>
<reference evidence="5" key="1">
    <citation type="journal article" date="2014" name="Nat. Genet.">
        <title>Genome of the human hookworm Necator americanus.</title>
        <authorList>
            <person name="Tang Y.T."/>
            <person name="Gao X."/>
            <person name="Rosa B.A."/>
            <person name="Abubucker S."/>
            <person name="Hallsworth-Pepin K."/>
            <person name="Martin J."/>
            <person name="Tyagi R."/>
            <person name="Heizer E."/>
            <person name="Zhang X."/>
            <person name="Bhonagiri-Palsikar V."/>
            <person name="Minx P."/>
            <person name="Warren W.C."/>
            <person name="Wang Q."/>
            <person name="Zhan B."/>
            <person name="Hotez P.J."/>
            <person name="Sternberg P.W."/>
            <person name="Dougall A."/>
            <person name="Gaze S.T."/>
            <person name="Mulvenna J."/>
            <person name="Sotillo J."/>
            <person name="Ranganathan S."/>
            <person name="Rabelo E.M."/>
            <person name="Wilson R.K."/>
            <person name="Felgner P.L."/>
            <person name="Bethony J."/>
            <person name="Hawdon J.M."/>
            <person name="Gasser R.B."/>
            <person name="Loukas A."/>
            <person name="Mitreva M."/>
        </authorList>
    </citation>
    <scope>NUCLEOTIDE SEQUENCE [LARGE SCALE GENOMIC DNA]</scope>
</reference>
<dbReference type="Proteomes" id="UP000053676">
    <property type="component" value="Unassembled WGS sequence"/>
</dbReference>
<keyword evidence="1" id="KW-0862">Zinc</keyword>
<dbReference type="KEGG" id="nai:NECAME_07579"/>
<sequence>MVRSRIKLRYNSEIRQAKPFTDDDGCSPCGKLFLNQEFLAGHLRRRHSDDRPAERSDSNLEPR</sequence>
<dbReference type="PROSITE" id="PS00028">
    <property type="entry name" value="ZINC_FINGER_C2H2_1"/>
    <property type="match status" value="1"/>
</dbReference>
<evidence type="ECO:0000313" key="5">
    <source>
        <dbReference type="Proteomes" id="UP000053676"/>
    </source>
</evidence>
<evidence type="ECO:0000313" key="4">
    <source>
        <dbReference type="EMBL" id="ETN83109.1"/>
    </source>
</evidence>
<gene>
    <name evidence="4" type="ORF">NECAME_07579</name>
</gene>
<keyword evidence="5" id="KW-1185">Reference proteome</keyword>
<keyword evidence="1" id="KW-0479">Metal-binding</keyword>
<evidence type="ECO:0000259" key="3">
    <source>
        <dbReference type="PROSITE" id="PS50157"/>
    </source>
</evidence>
<dbReference type="AlphaFoldDB" id="W2TN66"/>
<protein>
    <recommendedName>
        <fullName evidence="3">C2H2-type domain-containing protein</fullName>
    </recommendedName>
</protein>
<organism evidence="4 5">
    <name type="scientific">Necator americanus</name>
    <name type="common">Human hookworm</name>
    <dbReference type="NCBI Taxonomy" id="51031"/>
    <lineage>
        <taxon>Eukaryota</taxon>
        <taxon>Metazoa</taxon>
        <taxon>Ecdysozoa</taxon>
        <taxon>Nematoda</taxon>
        <taxon>Chromadorea</taxon>
        <taxon>Rhabditida</taxon>
        <taxon>Rhabditina</taxon>
        <taxon>Rhabditomorpha</taxon>
        <taxon>Strongyloidea</taxon>
        <taxon>Ancylostomatidae</taxon>
        <taxon>Bunostominae</taxon>
        <taxon>Necator</taxon>
    </lineage>
</organism>
<accession>W2TN66</accession>
<evidence type="ECO:0000256" key="2">
    <source>
        <dbReference type="SAM" id="MobiDB-lite"/>
    </source>
</evidence>